<evidence type="ECO:0000256" key="6">
    <source>
        <dbReference type="ARBA" id="ARBA00022884"/>
    </source>
</evidence>
<dbReference type="Proteomes" id="UP001281761">
    <property type="component" value="Unassembled WGS sequence"/>
</dbReference>
<evidence type="ECO:0000256" key="8">
    <source>
        <dbReference type="ARBA" id="ARBA00047568"/>
    </source>
</evidence>
<reference evidence="9 10" key="1">
    <citation type="journal article" date="2022" name="bioRxiv">
        <title>Genomics of Preaxostyla Flagellates Illuminates Evolutionary Transitions and the Path Towards Mitochondrial Loss.</title>
        <authorList>
            <person name="Novak L.V.F."/>
            <person name="Treitli S.C."/>
            <person name="Pyrih J."/>
            <person name="Halakuc P."/>
            <person name="Pipaliya S.V."/>
            <person name="Vacek V."/>
            <person name="Brzon O."/>
            <person name="Soukal P."/>
            <person name="Eme L."/>
            <person name="Dacks J.B."/>
            <person name="Karnkowska A."/>
            <person name="Elias M."/>
            <person name="Hampl V."/>
        </authorList>
    </citation>
    <scope>NUCLEOTIDE SEQUENCE [LARGE SCALE GENOMIC DNA]</scope>
    <source>
        <strain evidence="9">NAU3</strain>
        <tissue evidence="9">Gut</tissue>
    </source>
</reference>
<evidence type="ECO:0000256" key="2">
    <source>
        <dbReference type="ARBA" id="ARBA00015190"/>
    </source>
</evidence>
<proteinExistence type="inferred from homology"/>
<name>A0ABQ9YF28_9EUKA</name>
<evidence type="ECO:0000256" key="7">
    <source>
        <dbReference type="ARBA" id="ARBA00032245"/>
    </source>
</evidence>
<keyword evidence="3" id="KW-0698">rRNA processing</keyword>
<evidence type="ECO:0000313" key="10">
    <source>
        <dbReference type="Proteomes" id="UP001281761"/>
    </source>
</evidence>
<gene>
    <name evidence="9" type="ORF">BLNAU_2623</name>
</gene>
<evidence type="ECO:0000256" key="3">
    <source>
        <dbReference type="ARBA" id="ARBA00022552"/>
    </source>
</evidence>
<keyword evidence="4 9" id="KW-0489">Methyltransferase</keyword>
<dbReference type="InterPro" id="IPR029063">
    <property type="entry name" value="SAM-dependent_MTases_sf"/>
</dbReference>
<dbReference type="Gene3D" id="3.40.50.150">
    <property type="entry name" value="Vaccinia Virus protein VP39"/>
    <property type="match status" value="1"/>
</dbReference>
<dbReference type="NCBIfam" id="NF003276">
    <property type="entry name" value="PRK04266.1-2"/>
    <property type="match status" value="1"/>
</dbReference>
<dbReference type="InterPro" id="IPR000692">
    <property type="entry name" value="Fibrillarin"/>
</dbReference>
<sequence length="228" mass="25427">MQIEPLPRFPALFVGTSPTQQLLLSLPFREHTDSDSENNIQRDNKWYRKLNPFSSVFAASVLAGMHHLNIPSGSTVIFLGAGRGLTVSYLSDIVGLTGKIYAVEKDPQYFQDLTRLAESQPNIELILKDANHPDEYESSVVKVDAILSELGANDQPEIIQKNAQHFLDHNGVIISVVDASVSNVQPAELAFSEVVQRMRHLGLKPIEQCTLEPFYRDIACLIARYNPL</sequence>
<keyword evidence="6" id="KW-0694">RNA-binding</keyword>
<keyword evidence="10" id="KW-1185">Reference proteome</keyword>
<dbReference type="PRINTS" id="PR00052">
    <property type="entry name" value="FIBRILLARIN"/>
</dbReference>
<evidence type="ECO:0000256" key="5">
    <source>
        <dbReference type="ARBA" id="ARBA00022679"/>
    </source>
</evidence>
<accession>A0ABQ9YF28</accession>
<keyword evidence="5 9" id="KW-0808">Transferase</keyword>
<dbReference type="EMBL" id="JARBJD010000011">
    <property type="protein sequence ID" value="KAK2962380.1"/>
    <property type="molecule type" value="Genomic_DNA"/>
</dbReference>
<comment type="similarity">
    <text evidence="1">Belongs to the methyltransferase superfamily. Fibrillarin family.</text>
</comment>
<evidence type="ECO:0000256" key="1">
    <source>
        <dbReference type="ARBA" id="ARBA00010632"/>
    </source>
</evidence>
<dbReference type="GO" id="GO:0032259">
    <property type="term" value="P:methylation"/>
    <property type="evidence" value="ECO:0007669"/>
    <property type="project" value="UniProtKB-KW"/>
</dbReference>
<dbReference type="PANTHER" id="PTHR10335">
    <property type="entry name" value="RRNA 2-O-METHYLTRANSFERASE FIBRILLARIN"/>
    <property type="match status" value="1"/>
</dbReference>
<dbReference type="SUPFAM" id="SSF53335">
    <property type="entry name" value="S-adenosyl-L-methionine-dependent methyltransferases"/>
    <property type="match status" value="1"/>
</dbReference>
<evidence type="ECO:0000256" key="4">
    <source>
        <dbReference type="ARBA" id="ARBA00022603"/>
    </source>
</evidence>
<comment type="catalytic activity">
    <reaction evidence="8">
        <text>L-glutaminyl-[histone H2A] + S-adenosyl-L-methionine = N(5)-methyl-L-glutaminyl-[histone H2A] + S-adenosyl-L-homocysteine + H(+)</text>
        <dbReference type="Rhea" id="RHEA:50904"/>
        <dbReference type="Rhea" id="RHEA-COMP:12837"/>
        <dbReference type="Rhea" id="RHEA-COMP:12839"/>
        <dbReference type="ChEBI" id="CHEBI:15378"/>
        <dbReference type="ChEBI" id="CHEBI:30011"/>
        <dbReference type="ChEBI" id="CHEBI:57856"/>
        <dbReference type="ChEBI" id="CHEBI:59789"/>
        <dbReference type="ChEBI" id="CHEBI:61891"/>
    </reaction>
</comment>
<dbReference type="Pfam" id="PF01269">
    <property type="entry name" value="Fibrillarin"/>
    <property type="match status" value="1"/>
</dbReference>
<organism evidence="9 10">
    <name type="scientific">Blattamonas nauphoetae</name>
    <dbReference type="NCBI Taxonomy" id="2049346"/>
    <lineage>
        <taxon>Eukaryota</taxon>
        <taxon>Metamonada</taxon>
        <taxon>Preaxostyla</taxon>
        <taxon>Oxymonadida</taxon>
        <taxon>Blattamonas</taxon>
    </lineage>
</organism>
<dbReference type="GO" id="GO:0008168">
    <property type="term" value="F:methyltransferase activity"/>
    <property type="evidence" value="ECO:0007669"/>
    <property type="project" value="UniProtKB-KW"/>
</dbReference>
<evidence type="ECO:0000313" key="9">
    <source>
        <dbReference type="EMBL" id="KAK2962380.1"/>
    </source>
</evidence>
<protein>
    <recommendedName>
        <fullName evidence="2">rRNA 2'-O-methyltransferase fibrillarin</fullName>
    </recommendedName>
    <alternativeName>
        <fullName evidence="7">Histone-glutamine methyltransferase</fullName>
    </alternativeName>
</protein>
<dbReference type="PANTHER" id="PTHR10335:SF17">
    <property type="entry name" value="FIBRILLARIN"/>
    <property type="match status" value="1"/>
</dbReference>
<dbReference type="SMART" id="SM01206">
    <property type="entry name" value="Fibrillarin"/>
    <property type="match status" value="1"/>
</dbReference>
<comment type="caution">
    <text evidence="9">The sequence shown here is derived from an EMBL/GenBank/DDBJ whole genome shotgun (WGS) entry which is preliminary data.</text>
</comment>